<gene>
    <name evidence="3" type="ORF">EDS130_LOCUS26834</name>
    <name evidence="2" type="ORF">XAT740_LOCUS3100</name>
</gene>
<accession>A0A813SR92</accession>
<proteinExistence type="predicted"/>
<dbReference type="OrthoDB" id="10034317at2759"/>
<evidence type="ECO:0000313" key="3">
    <source>
        <dbReference type="EMBL" id="CAF1229117.1"/>
    </source>
</evidence>
<dbReference type="Proteomes" id="UP000663852">
    <property type="component" value="Unassembled WGS sequence"/>
</dbReference>
<keyword evidence="4" id="KW-1185">Reference proteome</keyword>
<protein>
    <recommendedName>
        <fullName evidence="1">YHYH domain-containing protein</fullName>
    </recommendedName>
</protein>
<dbReference type="EMBL" id="CAJNOJ010000165">
    <property type="protein sequence ID" value="CAF1229117.1"/>
    <property type="molecule type" value="Genomic_DNA"/>
</dbReference>
<feature type="domain" description="YHYH" evidence="1">
    <location>
        <begin position="207"/>
        <end position="297"/>
    </location>
</feature>
<organism evidence="2 4">
    <name type="scientific">Adineta ricciae</name>
    <name type="common">Rotifer</name>
    <dbReference type="NCBI Taxonomy" id="249248"/>
    <lineage>
        <taxon>Eukaryota</taxon>
        <taxon>Metazoa</taxon>
        <taxon>Spiralia</taxon>
        <taxon>Gnathifera</taxon>
        <taxon>Rotifera</taxon>
        <taxon>Eurotatoria</taxon>
        <taxon>Bdelloidea</taxon>
        <taxon>Adinetida</taxon>
        <taxon>Adinetidae</taxon>
        <taxon>Adineta</taxon>
    </lineage>
</organism>
<evidence type="ECO:0000313" key="4">
    <source>
        <dbReference type="Proteomes" id="UP000663828"/>
    </source>
</evidence>
<dbReference type="EMBL" id="CAJNOR010000115">
    <property type="protein sequence ID" value="CAF0803561.1"/>
    <property type="molecule type" value="Genomic_DNA"/>
</dbReference>
<dbReference type="Pfam" id="PF14240">
    <property type="entry name" value="YHYH"/>
    <property type="match status" value="1"/>
</dbReference>
<dbReference type="Proteomes" id="UP000663828">
    <property type="component" value="Unassembled WGS sequence"/>
</dbReference>
<sequence>MVVGKIAIAIAAIVFATLAAATTVVLSLISIYIPNQSSPASDYQKCLTVASNFATTVTGPVANITATTGVSVSCPQVSTYSCPGSLVNGVCTWQRKLAITCIDGSTVRIRIQSNGLPSRCMNVPLTAQVKEHDIDFEVNFNPKVSVNSPTQSATTATQLNSISCNVSSQNTAPTSSNMVAYSLQPYLSTMAGLSIDNVVILNVNSADNVDPFYPPAGYEQEGIDECLSHPQASGVYHYHVGSHCVLSPPSGNLTSCGNTNNCLADVISYMIARWPSSAKKLTVIGIANDGHVIYGPYLNNGQLVTSGTDICNGMFYDSNGNYAYFATTKFPYIMSCFGPGNYPSFGPNCTSNGVSSYTMSHYASLRYTG</sequence>
<dbReference type="InterPro" id="IPR025924">
    <property type="entry name" value="YHYH_dom"/>
</dbReference>
<evidence type="ECO:0000259" key="1">
    <source>
        <dbReference type="Pfam" id="PF14240"/>
    </source>
</evidence>
<dbReference type="AlphaFoldDB" id="A0A813SR92"/>
<name>A0A813SR92_ADIRI</name>
<reference evidence="2" key="1">
    <citation type="submission" date="2021-02" db="EMBL/GenBank/DDBJ databases">
        <authorList>
            <person name="Nowell W R."/>
        </authorList>
    </citation>
    <scope>NUCLEOTIDE SEQUENCE</scope>
</reference>
<comment type="caution">
    <text evidence="2">The sequence shown here is derived from an EMBL/GenBank/DDBJ whole genome shotgun (WGS) entry which is preliminary data.</text>
</comment>
<evidence type="ECO:0000313" key="2">
    <source>
        <dbReference type="EMBL" id="CAF0803561.1"/>
    </source>
</evidence>